<organism evidence="1">
    <name type="scientific">Klebsiella pneumoniae</name>
    <dbReference type="NCBI Taxonomy" id="573"/>
    <lineage>
        <taxon>Bacteria</taxon>
        <taxon>Pseudomonadati</taxon>
        <taxon>Pseudomonadota</taxon>
        <taxon>Gammaproteobacteria</taxon>
        <taxon>Enterobacterales</taxon>
        <taxon>Enterobacteriaceae</taxon>
        <taxon>Klebsiella/Raoultella group</taxon>
        <taxon>Klebsiella</taxon>
        <taxon>Klebsiella pneumoniae complex</taxon>
    </lineage>
</organism>
<gene>
    <name evidence="1" type="ORF">ETE71_05660</name>
</gene>
<accession>A0A483GZF5</accession>
<name>A0A483GZF5_KLEPN</name>
<dbReference type="AlphaFoldDB" id="A0A483GZF5"/>
<evidence type="ECO:0000313" key="1">
    <source>
        <dbReference type="EMBL" id="TCX14264.1"/>
    </source>
</evidence>
<proteinExistence type="predicted"/>
<reference evidence="1" key="1">
    <citation type="submission" date="2019-01" db="EMBL/GenBank/DDBJ databases">
        <authorList>
            <person name="Lista F."/>
            <person name="Anselmo A."/>
        </authorList>
    </citation>
    <scope>NUCLEOTIDE SEQUENCE</scope>
    <source>
        <strain evidence="1">18S</strain>
    </source>
</reference>
<dbReference type="RefSeq" id="WP_131863615.1">
    <property type="nucleotide sequence ID" value="NZ_FLFX01000005.1"/>
</dbReference>
<dbReference type="EMBL" id="SDCE01000003">
    <property type="protein sequence ID" value="TCX14264.1"/>
    <property type="molecule type" value="Genomic_DNA"/>
</dbReference>
<sequence>MFQNNEYQFGKRFLKEALPLISSYFSGESVRLANISVSIATPPETDDTEFIQYIRFRHAIACCAQFIPIVQKIENGLSSVASLTRTETKGVIRGRLDVPRYVARKSNSFSWPKSYPILVNTESASTPENELVVRIFRTLLQRLPLLQFPVNSAETLLGRRYKSWVLSRLKRAPWSSISSTSSLSRLYMESCRRVARRQTGNEKAYLSLIKFIKDWHLVGETFSSPESSDKFVDAFLSFPAEQYFLDRIYEIWCIYSISDAFSKIGGKLVAGPCKLTESNKKPIYTFSMESNDFEIWFQIPLPSEEAEWFYDSTASSLRGIPDITIIANKKHRLIIDAKNRMVSGTTRSEETYKMLGYFENFKKSIGKTTDWGILAFVSLNGFSRSIRARNGRSLELISANPALLSDCNFSEKIELILRSWINNINGGDTNTPKD</sequence>
<protein>
    <submittedName>
        <fullName evidence="1">Uncharacterized protein</fullName>
    </submittedName>
</protein>
<comment type="caution">
    <text evidence="1">The sequence shown here is derived from an EMBL/GenBank/DDBJ whole genome shotgun (WGS) entry which is preliminary data.</text>
</comment>